<dbReference type="AlphaFoldDB" id="A0A2M3YWE4"/>
<feature type="compositionally biased region" description="Basic and acidic residues" evidence="1">
    <location>
        <begin position="41"/>
        <end position="52"/>
    </location>
</feature>
<feature type="chain" id="PRO_5014623604" evidence="2">
    <location>
        <begin position="21"/>
        <end position="82"/>
    </location>
</feature>
<feature type="signal peptide" evidence="2">
    <location>
        <begin position="1"/>
        <end position="20"/>
    </location>
</feature>
<name>A0A2M3YWE4_9DIPT</name>
<protein>
    <submittedName>
        <fullName evidence="3">Putative secreted protein</fullName>
    </submittedName>
</protein>
<reference evidence="3" key="1">
    <citation type="submission" date="2018-01" db="EMBL/GenBank/DDBJ databases">
        <title>An insight into the sialome of Amazonian anophelines.</title>
        <authorList>
            <person name="Ribeiro J.M."/>
            <person name="Scarpassa V."/>
            <person name="Calvo E."/>
        </authorList>
    </citation>
    <scope>NUCLEOTIDE SEQUENCE</scope>
    <source>
        <tissue evidence="3">Salivary glands</tissue>
    </source>
</reference>
<accession>A0A2M3YWE4</accession>
<evidence type="ECO:0000256" key="1">
    <source>
        <dbReference type="SAM" id="MobiDB-lite"/>
    </source>
</evidence>
<feature type="region of interest" description="Disordered" evidence="1">
    <location>
        <begin position="23"/>
        <end position="54"/>
    </location>
</feature>
<keyword evidence="2" id="KW-0732">Signal</keyword>
<proteinExistence type="predicted"/>
<evidence type="ECO:0000256" key="2">
    <source>
        <dbReference type="SAM" id="SignalP"/>
    </source>
</evidence>
<evidence type="ECO:0000313" key="3">
    <source>
        <dbReference type="EMBL" id="MBW20584.1"/>
    </source>
</evidence>
<organism evidence="3">
    <name type="scientific">Anopheles nuneztovari</name>
    <dbReference type="NCBI Taxonomy" id="30067"/>
    <lineage>
        <taxon>Eukaryota</taxon>
        <taxon>Metazoa</taxon>
        <taxon>Ecdysozoa</taxon>
        <taxon>Arthropoda</taxon>
        <taxon>Hexapoda</taxon>
        <taxon>Insecta</taxon>
        <taxon>Pterygota</taxon>
        <taxon>Neoptera</taxon>
        <taxon>Endopterygota</taxon>
        <taxon>Diptera</taxon>
        <taxon>Nematocera</taxon>
        <taxon>Culicoidea</taxon>
        <taxon>Culicidae</taxon>
        <taxon>Anophelinae</taxon>
        <taxon>Anopheles</taxon>
    </lineage>
</organism>
<dbReference type="EMBL" id="GGFF01000117">
    <property type="protein sequence ID" value="MBW20584.1"/>
    <property type="molecule type" value="Transcribed_RNA"/>
</dbReference>
<sequence length="82" mass="8871">MKYLAVILLLGVLAYVSVAGAPVPEESKEETTTADTTTTDAAKEDKPPKGDPPDFLQNIIRNAMNSLPPNVKDQIQMIALNF</sequence>